<dbReference type="SUPFAM" id="SSF52266">
    <property type="entry name" value="SGNH hydrolase"/>
    <property type="match status" value="1"/>
</dbReference>
<evidence type="ECO:0000259" key="3">
    <source>
        <dbReference type="Pfam" id="PF14607"/>
    </source>
</evidence>
<evidence type="ECO:0000313" key="4">
    <source>
        <dbReference type="EMBL" id="SFN56397.1"/>
    </source>
</evidence>
<dbReference type="Gene3D" id="3.40.50.1110">
    <property type="entry name" value="SGNH hydrolase"/>
    <property type="match status" value="1"/>
</dbReference>
<dbReference type="OrthoDB" id="5624617at2"/>
<dbReference type="Pfam" id="PF14607">
    <property type="entry name" value="GxDLY"/>
    <property type="match status" value="1"/>
</dbReference>
<name>A0A1I5A1W1_9FLAO</name>
<keyword evidence="5" id="KW-1185">Reference proteome</keyword>
<dbReference type="Pfam" id="PF14606">
    <property type="entry name" value="Lipase_GDSL_3"/>
    <property type="match status" value="1"/>
</dbReference>
<feature type="domain" description="SGNH hydrolase-type esterase" evidence="2">
    <location>
        <begin position="172"/>
        <end position="349"/>
    </location>
</feature>
<dbReference type="InterPro" id="IPR032740">
    <property type="entry name" value="GxDLY"/>
</dbReference>
<dbReference type="RefSeq" id="WP_092909475.1">
    <property type="nucleotide sequence ID" value="NZ_FOUZ01000015.1"/>
</dbReference>
<evidence type="ECO:0000256" key="1">
    <source>
        <dbReference type="SAM" id="SignalP"/>
    </source>
</evidence>
<gene>
    <name evidence="4" type="ORF">SAMN05421738_11526</name>
</gene>
<dbReference type="STRING" id="684065.SAMN05421738_11526"/>
<feature type="domain" description="SGNH hydrolase-type esterase N-terminal" evidence="3">
    <location>
        <begin position="22"/>
        <end position="164"/>
    </location>
</feature>
<reference evidence="5" key="1">
    <citation type="submission" date="2016-10" db="EMBL/GenBank/DDBJ databases">
        <authorList>
            <person name="Varghese N."/>
            <person name="Submissions S."/>
        </authorList>
    </citation>
    <scope>NUCLEOTIDE SEQUENCE [LARGE SCALE GENOMIC DNA]</scope>
    <source>
        <strain evidence="5">XJ109</strain>
    </source>
</reference>
<feature type="chain" id="PRO_5011693661" evidence="1">
    <location>
        <begin position="19"/>
        <end position="357"/>
    </location>
</feature>
<dbReference type="Gene3D" id="2.60.120.260">
    <property type="entry name" value="Galactose-binding domain-like"/>
    <property type="match status" value="1"/>
</dbReference>
<evidence type="ECO:0000313" key="5">
    <source>
        <dbReference type="Proteomes" id="UP000199149"/>
    </source>
</evidence>
<keyword evidence="1" id="KW-0732">Signal</keyword>
<dbReference type="GO" id="GO:0016788">
    <property type="term" value="F:hydrolase activity, acting on ester bonds"/>
    <property type="evidence" value="ECO:0007669"/>
    <property type="project" value="UniProtKB-ARBA"/>
</dbReference>
<proteinExistence type="predicted"/>
<feature type="signal peptide" evidence="1">
    <location>
        <begin position="1"/>
        <end position="18"/>
    </location>
</feature>
<dbReference type="InterPro" id="IPR013830">
    <property type="entry name" value="SGNH_hydro"/>
</dbReference>
<dbReference type="EMBL" id="FOUZ01000015">
    <property type="protein sequence ID" value="SFN56397.1"/>
    <property type="molecule type" value="Genomic_DNA"/>
</dbReference>
<dbReference type="InterPro" id="IPR036514">
    <property type="entry name" value="SGNH_hydro_sf"/>
</dbReference>
<accession>A0A1I5A1W1</accession>
<organism evidence="4 5">
    <name type="scientific">Algoriella xinjiangensis</name>
    <dbReference type="NCBI Taxonomy" id="684065"/>
    <lineage>
        <taxon>Bacteria</taxon>
        <taxon>Pseudomonadati</taxon>
        <taxon>Bacteroidota</taxon>
        <taxon>Flavobacteriia</taxon>
        <taxon>Flavobacteriales</taxon>
        <taxon>Weeksellaceae</taxon>
        <taxon>Algoriella</taxon>
    </lineage>
</organism>
<dbReference type="Proteomes" id="UP000199149">
    <property type="component" value="Unassembled WGS sequence"/>
</dbReference>
<protein>
    <submittedName>
        <fullName evidence="4">Lysophospholipase L1</fullName>
    </submittedName>
</protein>
<evidence type="ECO:0000259" key="2">
    <source>
        <dbReference type="Pfam" id="PF14606"/>
    </source>
</evidence>
<sequence>MKKYFLLFSLFITFQLFAQQLKYITNKEFTIQGKAFQNTPFYHRIDTDKYANLPPKVKTLFTDPAGLYVSFKSNTSKIKLDWTTRSTYLGANTTGIMARGMDLYTKENGKWIFAGAALPNQQNVKSDYDVVQNMTKTEKEFLLYLPLWNELTDLKIGIDETANFINQPIVYKKKIVVYGSSIVQGASASRPGMSYPSILSRKTGYEWINLGLSGNAKIEIEIAEMMKDIQNVDLFILDCVPNSSEEEIKARTIPFVKLLRKYHPKTPILMVESIIRPMSKFDQIGHQNMIQQNKAYRNQYEALIKDGVTNLHLLKGDNLLGTDNEGSTDGIHPNDLGFSRLSTAIEQKVNEIFSAQK</sequence>
<dbReference type="AlphaFoldDB" id="A0A1I5A1W1"/>